<gene>
    <name evidence="1" type="ORF">LAZ67_13002519</name>
</gene>
<evidence type="ECO:0000313" key="1">
    <source>
        <dbReference type="EMBL" id="UYV76100.1"/>
    </source>
</evidence>
<sequence>MVQAMSYGGRSVCVPYPGCRPYLHQGAPGDASHCPRPHLPPPGGFPSMSFLTMEALAADTNMSTDAAPPYPWSGTIAELGKYPLKFPKLTYFWNKRLLLASPGDGAVDLDPS</sequence>
<dbReference type="EMBL" id="CP092875">
    <property type="protein sequence ID" value="UYV76100.1"/>
    <property type="molecule type" value="Genomic_DNA"/>
</dbReference>
<dbReference type="Proteomes" id="UP001235939">
    <property type="component" value="Chromosome 13"/>
</dbReference>
<evidence type="ECO:0000313" key="2">
    <source>
        <dbReference type="Proteomes" id="UP001235939"/>
    </source>
</evidence>
<keyword evidence="2" id="KW-1185">Reference proteome</keyword>
<accession>A0ABY6L8L7</accession>
<organism evidence="1 2">
    <name type="scientific">Cordylochernes scorpioides</name>
    <dbReference type="NCBI Taxonomy" id="51811"/>
    <lineage>
        <taxon>Eukaryota</taxon>
        <taxon>Metazoa</taxon>
        <taxon>Ecdysozoa</taxon>
        <taxon>Arthropoda</taxon>
        <taxon>Chelicerata</taxon>
        <taxon>Arachnida</taxon>
        <taxon>Pseudoscorpiones</taxon>
        <taxon>Cheliferoidea</taxon>
        <taxon>Chernetidae</taxon>
        <taxon>Cordylochernes</taxon>
    </lineage>
</organism>
<proteinExistence type="predicted"/>
<protein>
    <submittedName>
        <fullName evidence="1">Uncharacterized protein</fullName>
    </submittedName>
</protein>
<reference evidence="1 2" key="1">
    <citation type="submission" date="2022-01" db="EMBL/GenBank/DDBJ databases">
        <title>A chromosomal length assembly of Cordylochernes scorpioides.</title>
        <authorList>
            <person name="Zeh D."/>
            <person name="Zeh J."/>
        </authorList>
    </citation>
    <scope>NUCLEOTIDE SEQUENCE [LARGE SCALE GENOMIC DNA]</scope>
    <source>
        <strain evidence="1">IN4F17</strain>
        <tissue evidence="1">Whole Body</tissue>
    </source>
</reference>
<name>A0ABY6L8L7_9ARAC</name>